<reference evidence="2" key="2">
    <citation type="submission" date="2025-08" db="UniProtKB">
        <authorList>
            <consortium name="Ensembl"/>
        </authorList>
    </citation>
    <scope>IDENTIFICATION</scope>
</reference>
<accession>A0AAY3ZXU7</accession>
<dbReference type="Pfam" id="PF00078">
    <property type="entry name" value="RVT_1"/>
    <property type="match status" value="1"/>
</dbReference>
<evidence type="ECO:0000313" key="3">
    <source>
        <dbReference type="Proteomes" id="UP000694580"/>
    </source>
</evidence>
<sequence>MDHFLDPLELPVLDEEQNKIMIEDITEKELKMAISKLKSPGSDGYTTEWYKELKEELIPVILPTLNWALKTAQTPPSWKERIISAIPKENKKKLECESYRLISVLNIDYRLFTSIVARRLERFLPNLIHNDQTGFIRECQTQDNIRWTLQIINHIQKNKKAAMIN</sequence>
<feature type="domain" description="Reverse transcriptase" evidence="1">
    <location>
        <begin position="86"/>
        <end position="161"/>
    </location>
</feature>
<dbReference type="Ensembl" id="ENSDCDT00010000411.1">
    <property type="protein sequence ID" value="ENSDCDP00010000400.1"/>
    <property type="gene ID" value="ENSDCDG00010000210.1"/>
</dbReference>
<proteinExistence type="predicted"/>
<dbReference type="InterPro" id="IPR000477">
    <property type="entry name" value="RT_dom"/>
</dbReference>
<keyword evidence="3" id="KW-1185">Reference proteome</keyword>
<dbReference type="Proteomes" id="UP000694580">
    <property type="component" value="Chromosome 2"/>
</dbReference>
<evidence type="ECO:0000259" key="1">
    <source>
        <dbReference type="Pfam" id="PF00078"/>
    </source>
</evidence>
<dbReference type="InterPro" id="IPR043502">
    <property type="entry name" value="DNA/RNA_pol_sf"/>
</dbReference>
<organism evidence="2 3">
    <name type="scientific">Denticeps clupeoides</name>
    <name type="common">denticle herring</name>
    <dbReference type="NCBI Taxonomy" id="299321"/>
    <lineage>
        <taxon>Eukaryota</taxon>
        <taxon>Metazoa</taxon>
        <taxon>Chordata</taxon>
        <taxon>Craniata</taxon>
        <taxon>Vertebrata</taxon>
        <taxon>Euteleostomi</taxon>
        <taxon>Actinopterygii</taxon>
        <taxon>Neopterygii</taxon>
        <taxon>Teleostei</taxon>
        <taxon>Clupei</taxon>
        <taxon>Clupeiformes</taxon>
        <taxon>Denticipitoidei</taxon>
        <taxon>Denticipitidae</taxon>
        <taxon>Denticeps</taxon>
    </lineage>
</organism>
<dbReference type="SUPFAM" id="SSF56672">
    <property type="entry name" value="DNA/RNA polymerases"/>
    <property type="match status" value="1"/>
</dbReference>
<name>A0AAY3ZXU7_9TELE</name>
<dbReference type="PANTHER" id="PTHR19446">
    <property type="entry name" value="REVERSE TRANSCRIPTASES"/>
    <property type="match status" value="1"/>
</dbReference>
<reference evidence="2" key="3">
    <citation type="submission" date="2025-09" db="UniProtKB">
        <authorList>
            <consortium name="Ensembl"/>
        </authorList>
    </citation>
    <scope>IDENTIFICATION</scope>
</reference>
<dbReference type="GeneTree" id="ENSGT00940000163630"/>
<protein>
    <recommendedName>
        <fullName evidence="1">Reverse transcriptase domain-containing protein</fullName>
    </recommendedName>
</protein>
<evidence type="ECO:0000313" key="2">
    <source>
        <dbReference type="Ensembl" id="ENSDCDP00010000400.1"/>
    </source>
</evidence>
<dbReference type="AlphaFoldDB" id="A0AAY3ZXU7"/>
<reference evidence="2 3" key="1">
    <citation type="submission" date="2020-06" db="EMBL/GenBank/DDBJ databases">
        <authorList>
            <consortium name="Wellcome Sanger Institute Data Sharing"/>
        </authorList>
    </citation>
    <scope>NUCLEOTIDE SEQUENCE [LARGE SCALE GENOMIC DNA]</scope>
</reference>